<dbReference type="Pfam" id="PF14024">
    <property type="entry name" value="DUF4240"/>
    <property type="match status" value="1"/>
</dbReference>
<evidence type="ECO:0000259" key="1">
    <source>
        <dbReference type="Pfam" id="PF14024"/>
    </source>
</evidence>
<reference evidence="2 3" key="1">
    <citation type="submission" date="2015-09" db="EMBL/GenBank/DDBJ databases">
        <title>Sorangium comparison.</title>
        <authorList>
            <person name="Zaburannyi N."/>
            <person name="Bunk B."/>
            <person name="Overmann J."/>
            <person name="Mueller R."/>
        </authorList>
    </citation>
    <scope>NUCLEOTIDE SEQUENCE [LARGE SCALE GENOMIC DNA]</scope>
    <source>
        <strain evidence="2 3">So ce26</strain>
    </source>
</reference>
<gene>
    <name evidence="2" type="ORF">SOCE26_014500</name>
</gene>
<dbReference type="RefSeq" id="WP_104977923.1">
    <property type="nucleotide sequence ID" value="NZ_CP012673.1"/>
</dbReference>
<protein>
    <recommendedName>
        <fullName evidence="1">DUF4240 domain-containing protein</fullName>
    </recommendedName>
</protein>
<dbReference type="EMBL" id="CP012673">
    <property type="protein sequence ID" value="AUX40054.1"/>
    <property type="molecule type" value="Genomic_DNA"/>
</dbReference>
<feature type="domain" description="DUF4240" evidence="1">
    <location>
        <begin position="16"/>
        <end position="120"/>
    </location>
</feature>
<dbReference type="Proteomes" id="UP000238348">
    <property type="component" value="Chromosome"/>
</dbReference>
<name>A0A2L0EL87_SORCE</name>
<evidence type="ECO:0000313" key="3">
    <source>
        <dbReference type="Proteomes" id="UP000238348"/>
    </source>
</evidence>
<dbReference type="AlphaFoldDB" id="A0A2L0EL87"/>
<organism evidence="2 3">
    <name type="scientific">Sorangium cellulosum</name>
    <name type="common">Polyangium cellulosum</name>
    <dbReference type="NCBI Taxonomy" id="56"/>
    <lineage>
        <taxon>Bacteria</taxon>
        <taxon>Pseudomonadati</taxon>
        <taxon>Myxococcota</taxon>
        <taxon>Polyangia</taxon>
        <taxon>Polyangiales</taxon>
        <taxon>Polyangiaceae</taxon>
        <taxon>Sorangium</taxon>
    </lineage>
</organism>
<dbReference type="OrthoDB" id="6200718at2"/>
<dbReference type="InterPro" id="IPR025334">
    <property type="entry name" value="DUF4240"/>
</dbReference>
<accession>A0A2L0EL87</accession>
<proteinExistence type="predicted"/>
<evidence type="ECO:0000313" key="2">
    <source>
        <dbReference type="EMBL" id="AUX40054.1"/>
    </source>
</evidence>
<sequence length="134" mass="15658">MAEHESFEPTDISAWFWDLIRRADKDREELRGILSTLSRDEVYRFHREFEEAAVELQAEPFLQYIDEDESEDGVEDIANWVVSQGFEHYQAVWRDPSLIPRHVDVGSAEDLYGVAGDVYAERFSRPIGLHEEEP</sequence>